<dbReference type="RefSeq" id="WP_284825382.1">
    <property type="nucleotide sequence ID" value="NZ_CP126969.1"/>
</dbReference>
<dbReference type="CDD" id="cd00090">
    <property type="entry name" value="HTH_ARSR"/>
    <property type="match status" value="1"/>
</dbReference>
<dbReference type="SUPFAM" id="SSF46785">
    <property type="entry name" value="Winged helix' DNA-binding domain"/>
    <property type="match status" value="1"/>
</dbReference>
<dbReference type="InterPro" id="IPR011991">
    <property type="entry name" value="ArsR-like_HTH"/>
</dbReference>
<evidence type="ECO:0000313" key="2">
    <source>
        <dbReference type="Proteomes" id="UP001225598"/>
    </source>
</evidence>
<dbReference type="Proteomes" id="UP001225598">
    <property type="component" value="Chromosome"/>
</dbReference>
<proteinExistence type="predicted"/>
<keyword evidence="2" id="KW-1185">Reference proteome</keyword>
<dbReference type="Gene3D" id="1.10.10.10">
    <property type="entry name" value="Winged helix-like DNA-binding domain superfamily/Winged helix DNA-binding domain"/>
    <property type="match status" value="1"/>
</dbReference>
<dbReference type="InterPro" id="IPR036390">
    <property type="entry name" value="WH_DNA-bd_sf"/>
</dbReference>
<reference evidence="1 2" key="1">
    <citation type="submission" date="2023-05" db="EMBL/GenBank/DDBJ databases">
        <title>Corynebacterium suedekumii sp. nov. and Corynebacterium breve sp. nov. isolated from raw cow's milk.</title>
        <authorList>
            <person name="Baer M.K."/>
            <person name="Mehl L."/>
            <person name="Hellmuth R."/>
            <person name="Marke G."/>
            <person name="Lipski A."/>
        </authorList>
    </citation>
    <scope>NUCLEOTIDE SEQUENCE [LARGE SCALE GENOMIC DNA]</scope>
    <source>
        <strain evidence="1 2">R4</strain>
    </source>
</reference>
<name>A0ABY8VIM4_9CORY</name>
<protein>
    <submittedName>
        <fullName evidence="1">Winged helix-turn-helix domain-containing protein</fullName>
    </submittedName>
</protein>
<sequence length="154" mass="16785">MATDEQLSALESRIEQLEKRVADLESDPNAPHDAIATGRIVFGGELEIGGGNITYSWERPAWFLTGDAWEPSFQRIAALASPIRAHVLRRLVEKPATVAELVDDGVFTSTGKAYHHLNDLLKAGWLEKDAQGKHSVPPARIVPLMVIAAAGEDH</sequence>
<evidence type="ECO:0000313" key="1">
    <source>
        <dbReference type="EMBL" id="WIM68059.1"/>
    </source>
</evidence>
<gene>
    <name evidence="1" type="ORF">QP027_01280</name>
</gene>
<dbReference type="EMBL" id="CP126969">
    <property type="protein sequence ID" value="WIM68059.1"/>
    <property type="molecule type" value="Genomic_DNA"/>
</dbReference>
<accession>A0ABY8VIM4</accession>
<organism evidence="1 2">
    <name type="scientific">Corynebacterium breve</name>
    <dbReference type="NCBI Taxonomy" id="3049799"/>
    <lineage>
        <taxon>Bacteria</taxon>
        <taxon>Bacillati</taxon>
        <taxon>Actinomycetota</taxon>
        <taxon>Actinomycetes</taxon>
        <taxon>Mycobacteriales</taxon>
        <taxon>Corynebacteriaceae</taxon>
        <taxon>Corynebacterium</taxon>
    </lineage>
</organism>
<dbReference type="InterPro" id="IPR036388">
    <property type="entry name" value="WH-like_DNA-bd_sf"/>
</dbReference>